<dbReference type="GO" id="GO:0004107">
    <property type="term" value="F:chorismate synthase activity"/>
    <property type="evidence" value="ECO:0007669"/>
    <property type="project" value="UniProtKB-UniRule"/>
</dbReference>
<dbReference type="GO" id="GO:0005829">
    <property type="term" value="C:cytosol"/>
    <property type="evidence" value="ECO:0007669"/>
    <property type="project" value="TreeGrafter"/>
</dbReference>
<evidence type="ECO:0000256" key="1">
    <source>
        <dbReference type="ARBA" id="ARBA00005044"/>
    </source>
</evidence>
<keyword evidence="7" id="KW-0288">FMN</keyword>
<sequence>MNTFGRYFRCTSFGESHGCALGVIVDGCPPGVFFSEEDLLPLLERRRPGLSPLSSPRNEPDKPVILSGIFEGKTTGMPVAMAVFNTNQKSGDYDSIKNLFRPGHADYTFQAKYGIRDSRGGGRSSGRETVSRVLAGGLAMKYLSGSGISFKGKILEIHGNNNPEQFEEEILSAKNNDNSVGGIVEITISGCPPGLGSPVFEKMDAVLASAIMSIGAVKGVEIGDGFLSAKKYGSENNDCMGKDGFLSNHAGGILGGITNGEEIIIRFAVKPTPSIKKEQKTVSLTGEETLISTHGRHDPCIVPRIVVVAECMAAISIADALLAQNAIKMQ</sequence>
<dbReference type="Pfam" id="PF01264">
    <property type="entry name" value="Chorismate_synt"/>
    <property type="match status" value="1"/>
</dbReference>
<proteinExistence type="inferred from homology"/>
<dbReference type="KEGG" id="manq:L1994_00955"/>
<dbReference type="AlphaFoldDB" id="A0AAF0FYU9"/>
<dbReference type="RefSeq" id="WP_278099832.1">
    <property type="nucleotide sequence ID" value="NZ_CP091092.1"/>
</dbReference>
<organism evidence="8 9">
    <name type="scientific">Methanomicrobium antiquum</name>
    <dbReference type="NCBI Taxonomy" id="487686"/>
    <lineage>
        <taxon>Archaea</taxon>
        <taxon>Methanobacteriati</taxon>
        <taxon>Methanobacteriota</taxon>
        <taxon>Stenosarchaea group</taxon>
        <taxon>Methanomicrobia</taxon>
        <taxon>Methanomicrobiales</taxon>
        <taxon>Methanomicrobiaceae</taxon>
        <taxon>Methanomicrobium</taxon>
    </lineage>
</organism>
<dbReference type="InterPro" id="IPR035904">
    <property type="entry name" value="Chorismate_synth_AroC_sf"/>
</dbReference>
<dbReference type="EMBL" id="CP091092">
    <property type="protein sequence ID" value="WFN36994.1"/>
    <property type="molecule type" value="Genomic_DNA"/>
</dbReference>
<dbReference type="PANTHER" id="PTHR21085:SF0">
    <property type="entry name" value="CHORISMATE SYNTHASE"/>
    <property type="match status" value="1"/>
</dbReference>
<evidence type="ECO:0000313" key="9">
    <source>
        <dbReference type="Proteomes" id="UP001218895"/>
    </source>
</evidence>
<dbReference type="GO" id="GO:0008652">
    <property type="term" value="P:amino acid biosynthetic process"/>
    <property type="evidence" value="ECO:0007669"/>
    <property type="project" value="UniProtKB-KW"/>
</dbReference>
<evidence type="ECO:0000256" key="7">
    <source>
        <dbReference type="HAMAP-Rule" id="MF_00300"/>
    </source>
</evidence>
<dbReference type="SUPFAM" id="SSF103263">
    <property type="entry name" value="Chorismate synthase, AroC"/>
    <property type="match status" value="1"/>
</dbReference>
<comment type="pathway">
    <text evidence="1 7">Metabolic intermediate biosynthesis; chorismate biosynthesis; chorismate from D-erythrose 4-phosphate and phosphoenolpyruvate: step 7/7.</text>
</comment>
<keyword evidence="5 7" id="KW-0057">Aromatic amino acid biosynthesis</keyword>
<evidence type="ECO:0000313" key="8">
    <source>
        <dbReference type="EMBL" id="WFN36994.1"/>
    </source>
</evidence>
<comment type="function">
    <text evidence="7">Catalyzes the anti-1,4-elimination of the C-3 phosphate and the C-6 proR hydrogen from 5-enolpyruvylshikimate-3-phosphate (EPSP) to yield chorismate, which is the branch point compound that serves as the starting substrate for the three terminal pathways of aromatic amino acid biosynthesis. This reaction introduces a second double bond into the aromatic ring system.</text>
</comment>
<dbReference type="Proteomes" id="UP001218895">
    <property type="component" value="Chromosome"/>
</dbReference>
<feature type="binding site" evidence="7">
    <location>
        <begin position="123"/>
        <end position="125"/>
    </location>
    <ligand>
        <name>FMN</name>
        <dbReference type="ChEBI" id="CHEBI:58210"/>
    </ligand>
</feature>
<dbReference type="InterPro" id="IPR020541">
    <property type="entry name" value="Chorismate_synthase_CS"/>
</dbReference>
<feature type="binding site" evidence="7">
    <location>
        <position position="255"/>
    </location>
    <ligand>
        <name>FMN</name>
        <dbReference type="ChEBI" id="CHEBI:58210"/>
    </ligand>
</feature>
<evidence type="ECO:0000256" key="5">
    <source>
        <dbReference type="ARBA" id="ARBA00023141"/>
    </source>
</evidence>
<dbReference type="CDD" id="cd07304">
    <property type="entry name" value="Chorismate_synthase"/>
    <property type="match status" value="1"/>
</dbReference>
<keyword evidence="7" id="KW-0285">Flavoprotein</keyword>
<evidence type="ECO:0000256" key="2">
    <source>
        <dbReference type="ARBA" id="ARBA00008014"/>
    </source>
</evidence>
<protein>
    <recommendedName>
        <fullName evidence="3 7">Chorismate synthase</fullName>
        <shortName evidence="7">CS</shortName>
        <ecNumber evidence="3 7">4.2.3.5</ecNumber>
    </recommendedName>
    <alternativeName>
        <fullName evidence="7">5-enolpyruvylshikimate-3-phosphate phospholyase</fullName>
    </alternativeName>
</protein>
<dbReference type="EC" id="4.2.3.5" evidence="3 7"/>
<dbReference type="Gene3D" id="3.60.150.10">
    <property type="entry name" value="Chorismate synthase AroC"/>
    <property type="match status" value="2"/>
</dbReference>
<keyword evidence="6 7" id="KW-0456">Lyase</keyword>
<dbReference type="PIRSF" id="PIRSF001456">
    <property type="entry name" value="Chorismate_synth"/>
    <property type="match status" value="1"/>
</dbReference>
<keyword evidence="9" id="KW-1185">Reference proteome</keyword>
<keyword evidence="7" id="KW-0521">NADP</keyword>
<dbReference type="PROSITE" id="PS00787">
    <property type="entry name" value="CHORISMATE_SYNTHASE_1"/>
    <property type="match status" value="1"/>
</dbReference>
<dbReference type="GO" id="GO:0010181">
    <property type="term" value="F:FMN binding"/>
    <property type="evidence" value="ECO:0007669"/>
    <property type="project" value="TreeGrafter"/>
</dbReference>
<evidence type="ECO:0000256" key="4">
    <source>
        <dbReference type="ARBA" id="ARBA00022605"/>
    </source>
</evidence>
<keyword evidence="4 7" id="KW-0028">Amino-acid biosynthesis</keyword>
<feature type="binding site" evidence="7">
    <location>
        <position position="296"/>
    </location>
    <ligand>
        <name>FMN</name>
        <dbReference type="ChEBI" id="CHEBI:58210"/>
    </ligand>
</feature>
<feature type="binding site" evidence="7">
    <location>
        <position position="46"/>
    </location>
    <ligand>
        <name>NADP(+)</name>
        <dbReference type="ChEBI" id="CHEBI:58349"/>
    </ligand>
</feature>
<dbReference type="GO" id="GO:0009423">
    <property type="term" value="P:chorismate biosynthetic process"/>
    <property type="evidence" value="ECO:0007669"/>
    <property type="project" value="UniProtKB-UniRule"/>
</dbReference>
<comment type="cofactor">
    <cofactor evidence="7">
        <name>FMNH2</name>
        <dbReference type="ChEBI" id="CHEBI:57618"/>
    </cofactor>
    <text evidence="7">Reduced FMN (FMNH(2)).</text>
</comment>
<feature type="binding site" evidence="7">
    <location>
        <begin position="270"/>
        <end position="274"/>
    </location>
    <ligand>
        <name>FMN</name>
        <dbReference type="ChEBI" id="CHEBI:58210"/>
    </ligand>
</feature>
<gene>
    <name evidence="7" type="primary">aroC</name>
    <name evidence="8" type="ORF">L1994_00955</name>
</gene>
<comment type="catalytic activity">
    <reaction evidence="7">
        <text>5-O-(1-carboxyvinyl)-3-phosphoshikimate = chorismate + phosphate</text>
        <dbReference type="Rhea" id="RHEA:21020"/>
        <dbReference type="ChEBI" id="CHEBI:29748"/>
        <dbReference type="ChEBI" id="CHEBI:43474"/>
        <dbReference type="ChEBI" id="CHEBI:57701"/>
        <dbReference type="EC" id="4.2.3.5"/>
    </reaction>
</comment>
<dbReference type="PROSITE" id="PS00789">
    <property type="entry name" value="CHORISMATE_SYNTHASE_3"/>
    <property type="match status" value="1"/>
</dbReference>
<dbReference type="GO" id="GO:0009073">
    <property type="term" value="P:aromatic amino acid family biosynthetic process"/>
    <property type="evidence" value="ECO:0007669"/>
    <property type="project" value="UniProtKB-KW"/>
</dbReference>
<evidence type="ECO:0000256" key="6">
    <source>
        <dbReference type="ARBA" id="ARBA00023239"/>
    </source>
</evidence>
<dbReference type="HAMAP" id="MF_00300">
    <property type="entry name" value="Chorismate_synth"/>
    <property type="match status" value="1"/>
</dbReference>
<reference evidence="8" key="1">
    <citation type="submission" date="2022-01" db="EMBL/GenBank/DDBJ databases">
        <title>Complete genome of Methanomicrobium antiquum DSM 21220.</title>
        <authorList>
            <person name="Chen S.-C."/>
            <person name="You Y.-T."/>
            <person name="Zhou Y.-Z."/>
            <person name="Lai M.-C."/>
        </authorList>
    </citation>
    <scope>NUCLEOTIDE SEQUENCE</scope>
    <source>
        <strain evidence="8">DSM 21220</strain>
    </source>
</reference>
<accession>A0AAF0FYU9</accession>
<comment type="similarity">
    <text evidence="2 7">Belongs to the chorismate synthase family.</text>
</comment>
<dbReference type="PANTHER" id="PTHR21085">
    <property type="entry name" value="CHORISMATE SYNTHASE"/>
    <property type="match status" value="1"/>
</dbReference>
<keyword evidence="7" id="KW-0274">FAD</keyword>
<evidence type="ECO:0000256" key="3">
    <source>
        <dbReference type="ARBA" id="ARBA00013036"/>
    </source>
</evidence>
<dbReference type="GeneID" id="79948920"/>
<dbReference type="InterPro" id="IPR000453">
    <property type="entry name" value="Chorismate_synth"/>
</dbReference>
<comment type="caution">
    <text evidence="7">Lacks conserved residue(s) required for the propagation of feature annotation.</text>
</comment>
<name>A0AAF0FYU9_9EURY</name>